<dbReference type="AlphaFoldDB" id="A0A0D3H646"/>
<evidence type="ECO:0000256" key="1">
    <source>
        <dbReference type="ARBA" id="ARBA00004141"/>
    </source>
</evidence>
<evidence type="ECO:0000256" key="4">
    <source>
        <dbReference type="ARBA" id="ARBA00022989"/>
    </source>
</evidence>
<feature type="transmembrane region" description="Helical" evidence="8">
    <location>
        <begin position="365"/>
        <end position="383"/>
    </location>
</feature>
<feature type="transmembrane region" description="Helical" evidence="8">
    <location>
        <begin position="147"/>
        <end position="170"/>
    </location>
</feature>
<dbReference type="EnsemblPlants" id="OBART09G07960.2">
    <property type="protein sequence ID" value="OBART09G07960.2"/>
    <property type="gene ID" value="OBART09G07960"/>
</dbReference>
<evidence type="ECO:0000256" key="8">
    <source>
        <dbReference type="SAM" id="Phobius"/>
    </source>
</evidence>
<feature type="transmembrane region" description="Helical" evidence="8">
    <location>
        <begin position="182"/>
        <end position="201"/>
    </location>
</feature>
<evidence type="ECO:0000259" key="9">
    <source>
        <dbReference type="PROSITE" id="PS50850"/>
    </source>
</evidence>
<keyword evidence="4 8" id="KW-1133">Transmembrane helix</keyword>
<feature type="transmembrane region" description="Helical" evidence="8">
    <location>
        <begin position="279"/>
        <end position="299"/>
    </location>
</feature>
<feature type="transmembrane region" description="Helical" evidence="8">
    <location>
        <begin position="404"/>
        <end position="426"/>
    </location>
</feature>
<feature type="transmembrane region" description="Helical" evidence="8">
    <location>
        <begin position="245"/>
        <end position="267"/>
    </location>
</feature>
<keyword evidence="3 8" id="KW-0812">Transmembrane</keyword>
<dbReference type="CDD" id="cd17328">
    <property type="entry name" value="MFS_spinster_like"/>
    <property type="match status" value="1"/>
</dbReference>
<dbReference type="PANTHER" id="PTHR23505">
    <property type="entry name" value="SPINSTER"/>
    <property type="match status" value="1"/>
</dbReference>
<reference evidence="10" key="2">
    <citation type="submission" date="2015-03" db="UniProtKB">
        <authorList>
            <consortium name="EnsemblPlants"/>
        </authorList>
    </citation>
    <scope>IDENTIFICATION</scope>
</reference>
<accession>A0A0D3H646</accession>
<dbReference type="SUPFAM" id="SSF103473">
    <property type="entry name" value="MFS general substrate transporter"/>
    <property type="match status" value="3"/>
</dbReference>
<evidence type="ECO:0000256" key="6">
    <source>
        <dbReference type="ARBA" id="ARBA00024338"/>
    </source>
</evidence>
<keyword evidence="11" id="KW-1185">Reference proteome</keyword>
<evidence type="ECO:0000313" key="10">
    <source>
        <dbReference type="EnsemblPlants" id="OBART09G07960.2"/>
    </source>
</evidence>
<dbReference type="Proteomes" id="UP000026960">
    <property type="component" value="Chromosome 9"/>
</dbReference>
<evidence type="ECO:0000256" key="3">
    <source>
        <dbReference type="ARBA" id="ARBA00022692"/>
    </source>
</evidence>
<dbReference type="Pfam" id="PF07690">
    <property type="entry name" value="MFS_1"/>
    <property type="match status" value="2"/>
</dbReference>
<evidence type="ECO:0000256" key="5">
    <source>
        <dbReference type="ARBA" id="ARBA00023136"/>
    </source>
</evidence>
<evidence type="ECO:0000256" key="2">
    <source>
        <dbReference type="ARBA" id="ARBA00022448"/>
    </source>
</evidence>
<dbReference type="Gene3D" id="1.20.1250.20">
    <property type="entry name" value="MFS general substrate transporter like domains"/>
    <property type="match status" value="3"/>
</dbReference>
<comment type="similarity">
    <text evidence="6">Belongs to the major facilitator superfamily. Spinster (TC 2.A.1.49) family.</text>
</comment>
<protein>
    <recommendedName>
        <fullName evidence="9">Major facilitator superfamily (MFS) profile domain-containing protein</fullName>
    </recommendedName>
</protein>
<feature type="transmembrane region" description="Helical" evidence="8">
    <location>
        <begin position="118"/>
        <end position="135"/>
    </location>
</feature>
<dbReference type="InterPro" id="IPR044770">
    <property type="entry name" value="MFS_spinster-like"/>
</dbReference>
<dbReference type="InterPro" id="IPR036259">
    <property type="entry name" value="MFS_trans_sf"/>
</dbReference>
<dbReference type="HOGENOM" id="CLU_334752_0_0_1"/>
<evidence type="ECO:0000313" key="11">
    <source>
        <dbReference type="Proteomes" id="UP000026960"/>
    </source>
</evidence>
<feature type="transmembrane region" description="Helical" evidence="8">
    <location>
        <begin position="609"/>
        <end position="631"/>
    </location>
</feature>
<feature type="region of interest" description="Disordered" evidence="7">
    <location>
        <begin position="706"/>
        <end position="733"/>
    </location>
</feature>
<feature type="transmembrane region" description="Helical" evidence="8">
    <location>
        <begin position="733"/>
        <end position="749"/>
    </location>
</feature>
<feature type="compositionally biased region" description="Basic residues" evidence="7">
    <location>
        <begin position="723"/>
        <end position="733"/>
    </location>
</feature>
<dbReference type="PROSITE" id="PS50850">
    <property type="entry name" value="MFS"/>
    <property type="match status" value="1"/>
</dbReference>
<feature type="transmembrane region" description="Helical" evidence="8">
    <location>
        <begin position="87"/>
        <end position="106"/>
    </location>
</feature>
<dbReference type="Gramene" id="OBART09G07960.2">
    <property type="protein sequence ID" value="OBART09G07960.2"/>
    <property type="gene ID" value="OBART09G07960"/>
</dbReference>
<dbReference type="InterPro" id="IPR020846">
    <property type="entry name" value="MFS_dom"/>
</dbReference>
<feature type="transmembrane region" description="Helical" evidence="8">
    <location>
        <begin position="311"/>
        <end position="333"/>
    </location>
</feature>
<keyword evidence="2" id="KW-0813">Transport</keyword>
<feature type="transmembrane region" description="Helical" evidence="8">
    <location>
        <begin position="340"/>
        <end position="359"/>
    </location>
</feature>
<reference evidence="10" key="1">
    <citation type="journal article" date="2009" name="Rice">
        <title>De Novo Next Generation Sequencing of Plant Genomes.</title>
        <authorList>
            <person name="Rounsley S."/>
            <person name="Marri P.R."/>
            <person name="Yu Y."/>
            <person name="He R."/>
            <person name="Sisneros N."/>
            <person name="Goicoechea J.L."/>
            <person name="Lee S.J."/>
            <person name="Angelova A."/>
            <person name="Kudrna D."/>
            <person name="Luo M."/>
            <person name="Affourtit J."/>
            <person name="Desany B."/>
            <person name="Knight J."/>
            <person name="Niazi F."/>
            <person name="Egholm M."/>
            <person name="Wing R.A."/>
        </authorList>
    </citation>
    <scope>NUCLEOTIDE SEQUENCE [LARGE SCALE GENOMIC DNA]</scope>
    <source>
        <strain evidence="10">cv. IRGC 105608</strain>
    </source>
</reference>
<dbReference type="GO" id="GO:0022857">
    <property type="term" value="F:transmembrane transporter activity"/>
    <property type="evidence" value="ECO:0007669"/>
    <property type="project" value="InterPro"/>
</dbReference>
<sequence>MMGQQLQQPEVVEVDVERERRRTLVLVNLASIMERADEALLPAVYREVGAALHATPAGLGALTLCRSAVQAACYPLAAYAAARHNRAHVIAAGAFLWAAATFLVAVSDTFLQVALARGLNGIGLALVVPSIQSLVADSTEDGTRGTAFGWLQLASSLGLISGGFVGLLLAQTTVFGIAGWRIAFHLVAIISVFVGILNWFFAADPHFRSNAGTCDRLVTKQSAWQVIEEMIKEAKFVVQIPTFQIFVAQGVSGTFPWSALSFASMWLELIGFSHKETAFLMTIFWVASSFGGLLGGKMGDFLALHYPNAGRIVLSQISAGSAVPLAAVLLLGLPDDPSKGFAYGIVLFIMGSRTSIYALDRSFESVLASFAPPIVGILAQRVYGYRPDNKGQSVQLDRENAASLAKALYTSIAIPFTICTSIYSFLYCSYPRDRERARMQSLIESELQQMEQEGSCLEEGDCRFQVVDSPHDDEIATIEVTNDVKGLSETEKDTAKLLANRESGAACTTAPGKRPRGGSSPAVIGLGLGGDMAAAEAEAGRRTLALVNMAAIMERADEALLPAVYREVGAALHATPMGLGALTLCRSAVQAACYPVAAYAASRHNRAHVVAAGAFLWAAATFLVAVSGTFLQVAISRGLNGIGLALVIPAVQSLVADSTDDGNRGAAFGWLQLTSSIGSIIGGFSALLLASTTVLGRGDGDGDGDAGVYGSGEGEADADKQQTKKRRRRPRRGGARAATLLLAYAALAMERADAALLPAVYREIGAALRASPSALGSIALSRSVVQVACYPLAAYLAAHHDRLTVIALGAFLWAAATLLIAVSTTFPQASDRDVSNSTTLLPWKAHLAVLLHG</sequence>
<dbReference type="InterPro" id="IPR011701">
    <property type="entry name" value="MFS"/>
</dbReference>
<feature type="domain" description="Major facilitator superfamily (MFS) profile" evidence="9">
    <location>
        <begin position="23"/>
        <end position="418"/>
    </location>
</feature>
<keyword evidence="5 8" id="KW-0472">Membrane</keyword>
<dbReference type="GO" id="GO:0016020">
    <property type="term" value="C:membrane"/>
    <property type="evidence" value="ECO:0007669"/>
    <property type="project" value="UniProtKB-SubCell"/>
</dbReference>
<proteinExistence type="inferred from homology"/>
<comment type="subcellular location">
    <subcellularLocation>
        <location evidence="1">Membrane</location>
        <topology evidence="1">Multi-pass membrane protein</topology>
    </subcellularLocation>
</comment>
<dbReference type="PANTHER" id="PTHR23505:SF11">
    <property type="entry name" value="OS09G0371200 PROTEIN"/>
    <property type="match status" value="1"/>
</dbReference>
<name>A0A0D3H646_9ORYZ</name>
<evidence type="ECO:0000256" key="7">
    <source>
        <dbReference type="SAM" id="MobiDB-lite"/>
    </source>
</evidence>
<feature type="transmembrane region" description="Helical" evidence="8">
    <location>
        <begin position="667"/>
        <end position="690"/>
    </location>
</feature>
<organism evidence="10">
    <name type="scientific">Oryza barthii</name>
    <dbReference type="NCBI Taxonomy" id="65489"/>
    <lineage>
        <taxon>Eukaryota</taxon>
        <taxon>Viridiplantae</taxon>
        <taxon>Streptophyta</taxon>
        <taxon>Embryophyta</taxon>
        <taxon>Tracheophyta</taxon>
        <taxon>Spermatophyta</taxon>
        <taxon>Magnoliopsida</taxon>
        <taxon>Liliopsida</taxon>
        <taxon>Poales</taxon>
        <taxon>Poaceae</taxon>
        <taxon>BOP clade</taxon>
        <taxon>Oryzoideae</taxon>
        <taxon>Oryzeae</taxon>
        <taxon>Oryzinae</taxon>
        <taxon>Oryza</taxon>
    </lineage>
</organism>
<feature type="transmembrane region" description="Helical" evidence="8">
    <location>
        <begin position="805"/>
        <end position="826"/>
    </location>
</feature>